<evidence type="ECO:0000313" key="4">
    <source>
        <dbReference type="Proteomes" id="UP000297706"/>
    </source>
</evidence>
<name>A0A4Y9VUM4_9PROT</name>
<dbReference type="PROSITE" id="PS50975">
    <property type="entry name" value="ATP_GRASP"/>
    <property type="match status" value="1"/>
</dbReference>
<dbReference type="InterPro" id="IPR011761">
    <property type="entry name" value="ATP-grasp"/>
</dbReference>
<reference evidence="3 4" key="1">
    <citation type="submission" date="2018-02" db="EMBL/GenBank/DDBJ databases">
        <title>A novel lanthanide dependent methylotroph, Methylotenera sp. La3113.</title>
        <authorList>
            <person name="Lv H."/>
            <person name="Tani A."/>
        </authorList>
    </citation>
    <scope>NUCLEOTIDE SEQUENCE [LARGE SCALE GENOMIC DNA]</scope>
    <source>
        <strain evidence="3 4">La3113</strain>
    </source>
</reference>
<dbReference type="Gene3D" id="3.30.470.20">
    <property type="entry name" value="ATP-grasp fold, B domain"/>
    <property type="match status" value="1"/>
</dbReference>
<dbReference type="InterPro" id="IPR005479">
    <property type="entry name" value="CPAse_ATP-bd"/>
</dbReference>
<dbReference type="EMBL" id="PQVH01000002">
    <property type="protein sequence ID" value="TFW73210.1"/>
    <property type="molecule type" value="Genomic_DNA"/>
</dbReference>
<keyword evidence="4" id="KW-1185">Reference proteome</keyword>
<dbReference type="GO" id="GO:0005524">
    <property type="term" value="F:ATP binding"/>
    <property type="evidence" value="ECO:0007669"/>
    <property type="project" value="UniProtKB-UniRule"/>
</dbReference>
<dbReference type="PROSITE" id="PS00867">
    <property type="entry name" value="CPSASE_2"/>
    <property type="match status" value="1"/>
</dbReference>
<dbReference type="AlphaFoldDB" id="A0A4Y9VUM4"/>
<gene>
    <name evidence="3" type="ORF">C3Y98_01910</name>
</gene>
<dbReference type="InterPro" id="IPR024710">
    <property type="entry name" value="MfnD"/>
</dbReference>
<keyword evidence="1" id="KW-0067">ATP-binding</keyword>
<dbReference type="Pfam" id="PF18301">
    <property type="entry name" value="preATP-grasp_3"/>
    <property type="match status" value="1"/>
</dbReference>
<evidence type="ECO:0000259" key="2">
    <source>
        <dbReference type="PROSITE" id="PS50975"/>
    </source>
</evidence>
<keyword evidence="1" id="KW-0547">Nucleotide-binding</keyword>
<evidence type="ECO:0000313" key="3">
    <source>
        <dbReference type="EMBL" id="TFW73210.1"/>
    </source>
</evidence>
<sequence length="345" mass="38157">MIEALKKILVCEYITGGGLGTEALSDSLVKEGTLMRDALLRHLAEINQFEIVTLHDARLPPSPLASHSIAVAAGQFNHIFTEALSSVAQVWLIAPETNGVLLELSELCYASHDKGALFLGCGFDATLIGTSKTLCFEALREAKIYTLPVYAGEDLVAGKCEQLSTENINSWVAKPEDGAGCDGIRLFDSIDDLTRWVKQDERYLNYLAQPYQAGVAASFSMLCRNGKAWLLSCNEQHITRDDDHFRLSGITINGMSAYWQRFETIARKIAKMLPDALGYVGVDVIVDTEHDDKIYVIEINPRLTTSYVGLEQAIDYNPAQLIMDCVLSDKFSMPNLARKQVFIPL</sequence>
<accession>A0A4Y9VUM4</accession>
<dbReference type="PIRSF" id="PIRSF016766">
    <property type="entry name" value="UCP016766_ATPgrasp"/>
    <property type="match status" value="1"/>
</dbReference>
<dbReference type="OrthoDB" id="271331at2"/>
<dbReference type="SUPFAM" id="SSF56059">
    <property type="entry name" value="Glutathione synthetase ATP-binding domain-like"/>
    <property type="match status" value="1"/>
</dbReference>
<protein>
    <recommendedName>
        <fullName evidence="2">ATP-grasp domain-containing protein</fullName>
    </recommendedName>
</protein>
<feature type="domain" description="ATP-grasp" evidence="2">
    <location>
        <begin position="136"/>
        <end position="327"/>
    </location>
</feature>
<dbReference type="Gene3D" id="3.40.50.11770">
    <property type="match status" value="1"/>
</dbReference>
<comment type="caution">
    <text evidence="3">The sequence shown here is derived from an EMBL/GenBank/DDBJ whole genome shotgun (WGS) entry which is preliminary data.</text>
</comment>
<dbReference type="InterPro" id="IPR003806">
    <property type="entry name" value="ATP-grasp_PylC-type"/>
</dbReference>
<dbReference type="Pfam" id="PF02655">
    <property type="entry name" value="ATP-grasp_3"/>
    <property type="match status" value="1"/>
</dbReference>
<dbReference type="GO" id="GO:0046872">
    <property type="term" value="F:metal ion binding"/>
    <property type="evidence" value="ECO:0007669"/>
    <property type="project" value="InterPro"/>
</dbReference>
<organism evidence="3 4">
    <name type="scientific">Methylotenera oryzisoli</name>
    <dbReference type="NCBI Taxonomy" id="2080758"/>
    <lineage>
        <taxon>Bacteria</taxon>
        <taxon>Pseudomonadati</taxon>
        <taxon>Pseudomonadota</taxon>
        <taxon>Betaproteobacteria</taxon>
        <taxon>Nitrosomonadales</taxon>
        <taxon>Methylophilaceae</taxon>
        <taxon>Methylotenera</taxon>
    </lineage>
</organism>
<dbReference type="InterPro" id="IPR040803">
    <property type="entry name" value="MfnD_preATP-grasp"/>
</dbReference>
<evidence type="ECO:0000256" key="1">
    <source>
        <dbReference type="PROSITE-ProRule" id="PRU00409"/>
    </source>
</evidence>
<dbReference type="Proteomes" id="UP000297706">
    <property type="component" value="Unassembled WGS sequence"/>
</dbReference>
<proteinExistence type="predicted"/>